<comment type="caution">
    <text evidence="2">The sequence shown here is derived from an EMBL/GenBank/DDBJ whole genome shotgun (WGS) entry which is preliminary data.</text>
</comment>
<proteinExistence type="predicted"/>
<sequence length="217" mass="24915">MGNTFEAEASLPVLIDYRLLESSMMPYNKSQNDNPSDQRILNWLSETSIHSPDQADKTYKSFNYFYQHPDDDFCLNFLKSLDPDDDIPVNPICNDEDNVVRSTSDSYSPQLNTDDVKSGESSSVTSLKSLKIYPELEISSEMIVNMKQTYGLFDEGSDLDLLFKKYDDENSQLFDINFEDEEEELEDLEQIHELSLDDSSSKIRIDCINPNDPVETQ</sequence>
<organism evidence="2 3">
    <name type="scientific">Phakopsora pachyrhizi</name>
    <name type="common">Asian soybean rust disease fungus</name>
    <dbReference type="NCBI Taxonomy" id="170000"/>
    <lineage>
        <taxon>Eukaryota</taxon>
        <taxon>Fungi</taxon>
        <taxon>Dikarya</taxon>
        <taxon>Basidiomycota</taxon>
        <taxon>Pucciniomycotina</taxon>
        <taxon>Pucciniomycetes</taxon>
        <taxon>Pucciniales</taxon>
        <taxon>Phakopsoraceae</taxon>
        <taxon>Phakopsora</taxon>
    </lineage>
</organism>
<dbReference type="Proteomes" id="UP001153365">
    <property type="component" value="Unassembled WGS sequence"/>
</dbReference>
<keyword evidence="3" id="KW-1185">Reference proteome</keyword>
<protein>
    <submittedName>
        <fullName evidence="2">Expressed protein</fullName>
    </submittedName>
</protein>
<name>A0AAV0ATE8_PHAPC</name>
<evidence type="ECO:0000313" key="2">
    <source>
        <dbReference type="EMBL" id="CAH7671244.1"/>
    </source>
</evidence>
<dbReference type="EMBL" id="CALTRL010001155">
    <property type="protein sequence ID" value="CAH7671244.1"/>
    <property type="molecule type" value="Genomic_DNA"/>
</dbReference>
<accession>A0AAV0ATE8</accession>
<reference evidence="2" key="1">
    <citation type="submission" date="2022-06" db="EMBL/GenBank/DDBJ databases">
        <authorList>
            <consortium name="SYNGENTA / RWTH Aachen University"/>
        </authorList>
    </citation>
    <scope>NUCLEOTIDE SEQUENCE</scope>
</reference>
<gene>
    <name evidence="2" type="ORF">PPACK8108_LOCUS6009</name>
</gene>
<feature type="compositionally biased region" description="Polar residues" evidence="1">
    <location>
        <begin position="100"/>
        <end position="120"/>
    </location>
</feature>
<dbReference type="AlphaFoldDB" id="A0AAV0ATE8"/>
<evidence type="ECO:0000256" key="1">
    <source>
        <dbReference type="SAM" id="MobiDB-lite"/>
    </source>
</evidence>
<evidence type="ECO:0000313" key="3">
    <source>
        <dbReference type="Proteomes" id="UP001153365"/>
    </source>
</evidence>
<feature type="region of interest" description="Disordered" evidence="1">
    <location>
        <begin position="92"/>
        <end position="120"/>
    </location>
</feature>